<dbReference type="Pfam" id="PF00011">
    <property type="entry name" value="HSP20"/>
    <property type="match status" value="1"/>
</dbReference>
<dbReference type="Gene3D" id="2.60.40.790">
    <property type="match status" value="1"/>
</dbReference>
<protein>
    <submittedName>
        <fullName evidence="4">Hsp20/alpha crystallin family protein</fullName>
    </submittedName>
</protein>
<dbReference type="PROSITE" id="PS01031">
    <property type="entry name" value="SHSP"/>
    <property type="match status" value="1"/>
</dbReference>
<comment type="similarity">
    <text evidence="1 2">Belongs to the small heat shock protein (HSP20) family.</text>
</comment>
<dbReference type="SUPFAM" id="SSF49764">
    <property type="entry name" value="HSP20-like chaperones"/>
    <property type="match status" value="1"/>
</dbReference>
<organism evidence="4 5">
    <name type="scientific">Isachenkonia alkalipeptolytica</name>
    <dbReference type="NCBI Taxonomy" id="2565777"/>
    <lineage>
        <taxon>Bacteria</taxon>
        <taxon>Bacillati</taxon>
        <taxon>Bacillota</taxon>
        <taxon>Clostridia</taxon>
        <taxon>Eubacteriales</taxon>
        <taxon>Clostridiaceae</taxon>
        <taxon>Isachenkonia</taxon>
    </lineage>
</organism>
<dbReference type="EMBL" id="SUMG01000025">
    <property type="protein sequence ID" value="NBG89455.1"/>
    <property type="molecule type" value="Genomic_DNA"/>
</dbReference>
<dbReference type="InterPro" id="IPR031107">
    <property type="entry name" value="Small_HSP"/>
</dbReference>
<dbReference type="PANTHER" id="PTHR11527">
    <property type="entry name" value="HEAT-SHOCK PROTEIN 20 FAMILY MEMBER"/>
    <property type="match status" value="1"/>
</dbReference>
<dbReference type="InterPro" id="IPR008978">
    <property type="entry name" value="HSP20-like_chaperone"/>
</dbReference>
<accession>A0AA43XMJ8</accession>
<evidence type="ECO:0000256" key="2">
    <source>
        <dbReference type="RuleBase" id="RU003616"/>
    </source>
</evidence>
<comment type="caution">
    <text evidence="4">The sequence shown here is derived from an EMBL/GenBank/DDBJ whole genome shotgun (WGS) entry which is preliminary data.</text>
</comment>
<dbReference type="CDD" id="cd06471">
    <property type="entry name" value="ACD_LpsHSP_like"/>
    <property type="match status" value="1"/>
</dbReference>
<dbReference type="InterPro" id="IPR002068">
    <property type="entry name" value="A-crystallin/Hsp20_dom"/>
</dbReference>
<dbReference type="RefSeq" id="WP_160723148.1">
    <property type="nucleotide sequence ID" value="NZ_SUMG01000025.1"/>
</dbReference>
<evidence type="ECO:0000259" key="3">
    <source>
        <dbReference type="PROSITE" id="PS01031"/>
    </source>
</evidence>
<dbReference type="Proteomes" id="UP000449710">
    <property type="component" value="Unassembled WGS sequence"/>
</dbReference>
<dbReference type="AlphaFoldDB" id="A0AA43XMJ8"/>
<evidence type="ECO:0000313" key="5">
    <source>
        <dbReference type="Proteomes" id="UP000449710"/>
    </source>
</evidence>
<evidence type="ECO:0000313" key="4">
    <source>
        <dbReference type="EMBL" id="NBG89455.1"/>
    </source>
</evidence>
<sequence>MPGLVPFNRRRKDLMNTEFEDFQNMLDDFFAADWTRPRSLMRDTFKIDVKENDSEYTVEAELPGVTKEDVNLSIEEGRLSISVNKEEVKEDKNEQNYIHRERRYTSMQRNVFLRDAAEEGIKAKLEDGVLTVSVPKKAEEVKSKAIEIE</sequence>
<gene>
    <name evidence="4" type="ORF">ISALK_13245</name>
</gene>
<feature type="domain" description="SHSP" evidence="3">
    <location>
        <begin position="36"/>
        <end position="149"/>
    </location>
</feature>
<proteinExistence type="inferred from homology"/>
<keyword evidence="5" id="KW-1185">Reference proteome</keyword>
<evidence type="ECO:0000256" key="1">
    <source>
        <dbReference type="PROSITE-ProRule" id="PRU00285"/>
    </source>
</evidence>
<reference evidence="4 5" key="1">
    <citation type="submission" date="2019-04" db="EMBL/GenBank/DDBJ databases">
        <title>Isachenkonia alkalipeptolytica gen. nov. sp. nov. a new anaerobic, alkiliphilic organothrophic bacterium capable to reduce synthesized ferrihydrite isolated from a soda lake.</title>
        <authorList>
            <person name="Toshchakov S.V."/>
            <person name="Zavarzina D.G."/>
            <person name="Zhilina T.N."/>
            <person name="Kostrikina N.A."/>
            <person name="Kublanov I.V."/>
        </authorList>
    </citation>
    <scope>NUCLEOTIDE SEQUENCE [LARGE SCALE GENOMIC DNA]</scope>
    <source>
        <strain evidence="4 5">Z-1701</strain>
    </source>
</reference>
<name>A0AA43XMJ8_9CLOT</name>